<comment type="caution">
    <text evidence="1">The sequence shown here is derived from an EMBL/GenBank/DDBJ whole genome shotgun (WGS) entry which is preliminary data.</text>
</comment>
<evidence type="ECO:0000313" key="2">
    <source>
        <dbReference type="Proteomes" id="UP000827872"/>
    </source>
</evidence>
<reference evidence="1" key="1">
    <citation type="submission" date="2021-08" db="EMBL/GenBank/DDBJ databases">
        <title>The first chromosome-level gecko genome reveals the dynamic sex chromosomes of Neotropical dwarf geckos (Sphaerodactylidae: Sphaerodactylus).</title>
        <authorList>
            <person name="Pinto B.J."/>
            <person name="Keating S.E."/>
            <person name="Gamble T."/>
        </authorList>
    </citation>
    <scope>NUCLEOTIDE SEQUENCE</scope>
    <source>
        <strain evidence="1">TG3544</strain>
    </source>
</reference>
<name>A0ACB8ELY4_9SAUR</name>
<sequence>MRYLIPPCSLTPCASCLSPPSWIAFCVALSSILAPSAALGGLTFANWGFQNWGGGQRSCPCNPRWGPGGFWQDLWRGASTIHNRGNDNNDEASFPETETTALVVLTAWDFCCSFGSWRAGSERTVQPVASECSRRNRPAQGTAGRTGWYNRNISGSSGARRASSERAVWAAAPKSSGGNRQTILNSTGLAGGRSPQLLHRLAWSCFIDLTGLNPRKWLIGWWEPRILPLCPPEGAGDWYQKFPIVSYQRPLLAPVLVASCSFRCLFRSWRQVPACSYFYGSPLVRVLGCYI</sequence>
<proteinExistence type="predicted"/>
<dbReference type="Proteomes" id="UP000827872">
    <property type="component" value="Linkage Group LG03"/>
</dbReference>
<organism evidence="1 2">
    <name type="scientific">Sphaerodactylus townsendi</name>
    <dbReference type="NCBI Taxonomy" id="933632"/>
    <lineage>
        <taxon>Eukaryota</taxon>
        <taxon>Metazoa</taxon>
        <taxon>Chordata</taxon>
        <taxon>Craniata</taxon>
        <taxon>Vertebrata</taxon>
        <taxon>Euteleostomi</taxon>
        <taxon>Lepidosauria</taxon>
        <taxon>Squamata</taxon>
        <taxon>Bifurcata</taxon>
        <taxon>Gekkota</taxon>
        <taxon>Sphaerodactylidae</taxon>
        <taxon>Sphaerodactylus</taxon>
    </lineage>
</organism>
<evidence type="ECO:0000313" key="1">
    <source>
        <dbReference type="EMBL" id="KAH7993721.1"/>
    </source>
</evidence>
<accession>A0ACB8ELY4</accession>
<keyword evidence="2" id="KW-1185">Reference proteome</keyword>
<gene>
    <name evidence="1" type="ORF">K3G42_032133</name>
</gene>
<protein>
    <submittedName>
        <fullName evidence="1">Uncharacterized protein</fullName>
    </submittedName>
</protein>
<dbReference type="EMBL" id="CM037616">
    <property type="protein sequence ID" value="KAH7993721.1"/>
    <property type="molecule type" value="Genomic_DNA"/>
</dbReference>